<dbReference type="InterPro" id="IPR018727">
    <property type="entry name" value="DUF2267"/>
</dbReference>
<organism evidence="1 2">
    <name type="scientific">Actinacidiphila epipremni</name>
    <dbReference type="NCBI Taxonomy" id="2053013"/>
    <lineage>
        <taxon>Bacteria</taxon>
        <taxon>Bacillati</taxon>
        <taxon>Actinomycetota</taxon>
        <taxon>Actinomycetes</taxon>
        <taxon>Kitasatosporales</taxon>
        <taxon>Streptomycetaceae</taxon>
        <taxon>Actinacidiphila</taxon>
    </lineage>
</organism>
<dbReference type="Pfam" id="PF10025">
    <property type="entry name" value="DUF2267"/>
    <property type="match status" value="1"/>
</dbReference>
<accession>A0ABX0ZRE1</accession>
<gene>
    <name evidence="1" type="ORF">HCN08_20750</name>
</gene>
<protein>
    <submittedName>
        <fullName evidence="1">DUF2267 domain-containing protein</fullName>
    </submittedName>
</protein>
<comment type="caution">
    <text evidence="1">The sequence shown here is derived from an EMBL/GenBank/DDBJ whole genome shotgun (WGS) entry which is preliminary data.</text>
</comment>
<dbReference type="RefSeq" id="WP_167984674.1">
    <property type="nucleotide sequence ID" value="NZ_JAATEJ010000017.1"/>
</dbReference>
<dbReference type="Gene3D" id="1.10.490.110">
    <property type="entry name" value="Uncharacterized conserved protein DUF2267"/>
    <property type="match status" value="1"/>
</dbReference>
<dbReference type="InterPro" id="IPR038282">
    <property type="entry name" value="DUF2267_sf"/>
</dbReference>
<keyword evidence="2" id="KW-1185">Reference proteome</keyword>
<proteinExistence type="predicted"/>
<name>A0ABX0ZRE1_9ACTN</name>
<evidence type="ECO:0000313" key="1">
    <source>
        <dbReference type="EMBL" id="NJP45816.1"/>
    </source>
</evidence>
<reference evidence="1 2" key="1">
    <citation type="submission" date="2020-03" db="EMBL/GenBank/DDBJ databases">
        <title>WGS of actinomycetes isolated from Thailand.</title>
        <authorList>
            <person name="Thawai C."/>
        </authorList>
    </citation>
    <scope>NUCLEOTIDE SEQUENCE [LARGE SCALE GENOMIC DNA]</scope>
    <source>
        <strain evidence="1 2">PRB2-1</strain>
    </source>
</reference>
<dbReference type="EMBL" id="JAATEJ010000017">
    <property type="protein sequence ID" value="NJP45816.1"/>
    <property type="molecule type" value="Genomic_DNA"/>
</dbReference>
<sequence length="141" mass="14418">MQHNEMIGKVQALAGLPDRGSAERATGAVLRTLGERIAPGLAEHVAAQLPPDLGAHLRAAARDAAYDGRARSAGERFGLTSFAGRVSGRAEVPDDTAVRDSTAVLEVLDGALSPELMDKVAADLSADLGELLPSGRAAGPA</sequence>
<dbReference type="Proteomes" id="UP000734511">
    <property type="component" value="Unassembled WGS sequence"/>
</dbReference>
<evidence type="ECO:0000313" key="2">
    <source>
        <dbReference type="Proteomes" id="UP000734511"/>
    </source>
</evidence>